<feature type="transmembrane region" description="Helical" evidence="6">
    <location>
        <begin position="399"/>
        <end position="425"/>
    </location>
</feature>
<evidence type="ECO:0000259" key="7">
    <source>
        <dbReference type="Pfam" id="PF04932"/>
    </source>
</evidence>
<evidence type="ECO:0000256" key="2">
    <source>
        <dbReference type="ARBA" id="ARBA00022692"/>
    </source>
</evidence>
<name>A0ABQ4V2U9_9HYPH</name>
<dbReference type="Proteomes" id="UP001055093">
    <property type="component" value="Unassembled WGS sequence"/>
</dbReference>
<evidence type="ECO:0000313" key="9">
    <source>
        <dbReference type="Proteomes" id="UP001055093"/>
    </source>
</evidence>
<keyword evidence="3 6" id="KW-1133">Transmembrane helix</keyword>
<comment type="caution">
    <text evidence="8">The sequence shown here is derived from an EMBL/GenBank/DDBJ whole genome shotgun (WGS) entry which is preliminary data.</text>
</comment>
<gene>
    <name evidence="8" type="ORF">BGCPKDLD_5246</name>
</gene>
<feature type="region of interest" description="Disordered" evidence="5">
    <location>
        <begin position="440"/>
        <end position="459"/>
    </location>
</feature>
<reference evidence="8" key="1">
    <citation type="journal article" date="2021" name="Front. Microbiol.">
        <title>Comprehensive Comparative Genomics and Phenotyping of Methylobacterium Species.</title>
        <authorList>
            <person name="Alessa O."/>
            <person name="Ogura Y."/>
            <person name="Fujitani Y."/>
            <person name="Takami H."/>
            <person name="Hayashi T."/>
            <person name="Sahin N."/>
            <person name="Tani A."/>
        </authorList>
    </citation>
    <scope>NUCLEOTIDE SEQUENCE</scope>
    <source>
        <strain evidence="8">DSM 14458</strain>
    </source>
</reference>
<evidence type="ECO:0000256" key="3">
    <source>
        <dbReference type="ARBA" id="ARBA00022989"/>
    </source>
</evidence>
<feature type="transmembrane region" description="Helical" evidence="6">
    <location>
        <begin position="208"/>
        <end position="226"/>
    </location>
</feature>
<feature type="domain" description="O-antigen ligase-related" evidence="7">
    <location>
        <begin position="236"/>
        <end position="365"/>
    </location>
</feature>
<keyword evidence="2 6" id="KW-0812">Transmembrane</keyword>
<feature type="transmembrane region" description="Helical" evidence="6">
    <location>
        <begin position="89"/>
        <end position="112"/>
    </location>
</feature>
<comment type="subcellular location">
    <subcellularLocation>
        <location evidence="1">Membrane</location>
        <topology evidence="1">Multi-pass membrane protein</topology>
    </subcellularLocation>
</comment>
<keyword evidence="4 6" id="KW-0472">Membrane</keyword>
<evidence type="ECO:0000313" key="8">
    <source>
        <dbReference type="EMBL" id="GJE78628.1"/>
    </source>
</evidence>
<feature type="transmembrane region" description="Helical" evidence="6">
    <location>
        <begin position="118"/>
        <end position="140"/>
    </location>
</feature>
<evidence type="ECO:0000256" key="6">
    <source>
        <dbReference type="SAM" id="Phobius"/>
    </source>
</evidence>
<reference evidence="8" key="2">
    <citation type="submission" date="2021-08" db="EMBL/GenBank/DDBJ databases">
        <authorList>
            <person name="Tani A."/>
            <person name="Ola A."/>
            <person name="Ogura Y."/>
            <person name="Katsura K."/>
            <person name="Hayashi T."/>
        </authorList>
    </citation>
    <scope>NUCLEOTIDE SEQUENCE</scope>
    <source>
        <strain evidence="8">DSM 14458</strain>
    </source>
</reference>
<dbReference type="EMBL" id="BPRE01000031">
    <property type="protein sequence ID" value="GJE78628.1"/>
    <property type="molecule type" value="Genomic_DNA"/>
</dbReference>
<proteinExistence type="predicted"/>
<organism evidence="8 9">
    <name type="scientific">Methylorubrum suomiense</name>
    <dbReference type="NCBI Taxonomy" id="144191"/>
    <lineage>
        <taxon>Bacteria</taxon>
        <taxon>Pseudomonadati</taxon>
        <taxon>Pseudomonadota</taxon>
        <taxon>Alphaproteobacteria</taxon>
        <taxon>Hyphomicrobiales</taxon>
        <taxon>Methylobacteriaceae</taxon>
        <taxon>Methylorubrum</taxon>
    </lineage>
</organism>
<feature type="transmembrane region" description="Helical" evidence="6">
    <location>
        <begin position="233"/>
        <end position="264"/>
    </location>
</feature>
<evidence type="ECO:0000256" key="1">
    <source>
        <dbReference type="ARBA" id="ARBA00004141"/>
    </source>
</evidence>
<protein>
    <recommendedName>
        <fullName evidence="7">O-antigen ligase-related domain-containing protein</fullName>
    </recommendedName>
</protein>
<sequence length="471" mass="51929">MSTVTRRLPPAVTYVSPRLRRLAARGTSAGYRANSRLAYWIAWLFPGSLVAPSSLTIVVGALTVPRIALFLASVWTFRELWRKLTMGGYVPIASDLLVPITAIWMLVTLGIHEGAKGLVGYGAVAAIEFALAYFLARVFFGTPAGFQQMVRVLRFVAAILVVTAFLDTISGQHLIWTIGRILSRAPLDDIIVKRFGLVRAQGSLEHPILFGVFFVMCTLIIGHSALRAIEKIGWIAVCVVGILLPLSSAPVLSLLMSIATILFLRAFDRFPWRMLVLAAAAIFALVTFFALVDDPLTTLIQNLTYDPQTGLFRVLIWQWVGLNVERAPWIGIGFADWLRSEEMPSSIDSLYLIQTIRHGVPALVLMVLSFLSTGVTMPLRPQRRYESERITVLRQGLAIVIFIIVFNAFTVHFWGSTWALLAIVLGARAGLTESIYLHPSTRDDEPPSSALVGSGEGSPRVKRVLKRTMTG</sequence>
<dbReference type="InterPro" id="IPR007016">
    <property type="entry name" value="O-antigen_ligase-rel_domated"/>
</dbReference>
<feature type="transmembrane region" description="Helical" evidence="6">
    <location>
        <begin position="152"/>
        <end position="176"/>
    </location>
</feature>
<evidence type="ECO:0000256" key="5">
    <source>
        <dbReference type="SAM" id="MobiDB-lite"/>
    </source>
</evidence>
<keyword evidence="9" id="KW-1185">Reference proteome</keyword>
<accession>A0ABQ4V2U9</accession>
<feature type="transmembrane region" description="Helical" evidence="6">
    <location>
        <begin position="270"/>
        <end position="292"/>
    </location>
</feature>
<feature type="transmembrane region" description="Helical" evidence="6">
    <location>
        <begin position="360"/>
        <end position="379"/>
    </location>
</feature>
<evidence type="ECO:0000256" key="4">
    <source>
        <dbReference type="ARBA" id="ARBA00023136"/>
    </source>
</evidence>
<dbReference type="Pfam" id="PF04932">
    <property type="entry name" value="Wzy_C"/>
    <property type="match status" value="1"/>
</dbReference>